<comment type="caution">
    <text evidence="5">The sequence shown here is derived from an EMBL/GenBank/DDBJ whole genome shotgun (WGS) entry which is preliminary data.</text>
</comment>
<dbReference type="Proteomes" id="UP000023152">
    <property type="component" value="Unassembled WGS sequence"/>
</dbReference>
<dbReference type="PANTHER" id="PTHR11782:SF83">
    <property type="entry name" value="GUANOSINE-DIPHOSPHATASE"/>
    <property type="match status" value="1"/>
</dbReference>
<proteinExistence type="inferred from homology"/>
<feature type="region of interest" description="Disordered" evidence="4">
    <location>
        <begin position="193"/>
        <end position="218"/>
    </location>
</feature>
<dbReference type="OrthoDB" id="6372431at2759"/>
<sequence>KKKIIMTVFFFFPPPLKKKELVPSFGRDYEYAVIIDAGSTGSRVHVYRFSRYPSGMLIDFDFANHQYKKFSPGLSSFEYQTLKRSKITQYLSPLINYAREHVPHYVRSRTPLYLLATAGMRKLREENNTLASMIMRMCAEELQDSEFLVKKDWVRIIDGKHEGVWGWITANYLNGEIQKGVTMGSPFQVLKLRKGTGEGRKKKKGKTENDNKFNNNKK</sequence>
<comment type="similarity">
    <text evidence="1">Belongs to the GDA1/CD39 NTPase family.</text>
</comment>
<reference evidence="5 6" key="1">
    <citation type="journal article" date="2013" name="Curr. Biol.">
        <title>The Genome of the Foraminiferan Reticulomyxa filosa.</title>
        <authorList>
            <person name="Glockner G."/>
            <person name="Hulsmann N."/>
            <person name="Schleicher M."/>
            <person name="Noegel A.A."/>
            <person name="Eichinger L."/>
            <person name="Gallinger C."/>
            <person name="Pawlowski J."/>
            <person name="Sierra R."/>
            <person name="Euteneuer U."/>
            <person name="Pillet L."/>
            <person name="Moustafa A."/>
            <person name="Platzer M."/>
            <person name="Groth M."/>
            <person name="Szafranski K."/>
            <person name="Schliwa M."/>
        </authorList>
    </citation>
    <scope>NUCLEOTIDE SEQUENCE [LARGE SCALE GENOMIC DNA]</scope>
</reference>
<evidence type="ECO:0000256" key="4">
    <source>
        <dbReference type="SAM" id="MobiDB-lite"/>
    </source>
</evidence>
<evidence type="ECO:0000256" key="3">
    <source>
        <dbReference type="PIRSR" id="PIRSR600407-1"/>
    </source>
</evidence>
<dbReference type="CDD" id="cd24003">
    <property type="entry name" value="ASKHA_NBD_GDA1_CD39_NTPase"/>
    <property type="match status" value="1"/>
</dbReference>
<name>X6LIK1_RETFI</name>
<dbReference type="EMBL" id="ASPP01040773">
    <property type="protein sequence ID" value="ETO00535.1"/>
    <property type="molecule type" value="Genomic_DNA"/>
</dbReference>
<keyword evidence="6" id="KW-1185">Reference proteome</keyword>
<evidence type="ECO:0000313" key="5">
    <source>
        <dbReference type="EMBL" id="ETO00535.1"/>
    </source>
</evidence>
<keyword evidence="2 5" id="KW-0378">Hydrolase</keyword>
<dbReference type="Gene3D" id="3.30.420.40">
    <property type="match status" value="1"/>
</dbReference>
<feature type="non-terminal residue" evidence="5">
    <location>
        <position position="1"/>
    </location>
</feature>
<dbReference type="PANTHER" id="PTHR11782">
    <property type="entry name" value="ADENOSINE/GUANOSINE DIPHOSPHATASE"/>
    <property type="match status" value="1"/>
</dbReference>
<gene>
    <name evidence="5" type="ORF">RFI_36906</name>
</gene>
<feature type="active site" description="Proton acceptor" evidence="3">
    <location>
        <position position="162"/>
    </location>
</feature>
<evidence type="ECO:0000256" key="1">
    <source>
        <dbReference type="ARBA" id="ARBA00009283"/>
    </source>
</evidence>
<accession>X6LIK1</accession>
<dbReference type="GO" id="GO:0009134">
    <property type="term" value="P:nucleoside diphosphate catabolic process"/>
    <property type="evidence" value="ECO:0007669"/>
    <property type="project" value="TreeGrafter"/>
</dbReference>
<dbReference type="OMA" id="YPFDFRA"/>
<evidence type="ECO:0000313" key="6">
    <source>
        <dbReference type="Proteomes" id="UP000023152"/>
    </source>
</evidence>
<dbReference type="GO" id="GO:0016020">
    <property type="term" value="C:membrane"/>
    <property type="evidence" value="ECO:0007669"/>
    <property type="project" value="TreeGrafter"/>
</dbReference>
<dbReference type="GO" id="GO:0017110">
    <property type="term" value="F:nucleoside diphosphate phosphatase activity"/>
    <property type="evidence" value="ECO:0007669"/>
    <property type="project" value="TreeGrafter"/>
</dbReference>
<dbReference type="InterPro" id="IPR000407">
    <property type="entry name" value="GDA1_CD39_NTPase"/>
</dbReference>
<protein>
    <submittedName>
        <fullName evidence="5">Ectonucleoside triphosphate diphosphohydrolase 6 (Putative function)</fullName>
    </submittedName>
</protein>
<dbReference type="Pfam" id="PF01150">
    <property type="entry name" value="GDA1_CD39"/>
    <property type="match status" value="1"/>
</dbReference>
<dbReference type="AlphaFoldDB" id="X6LIK1"/>
<evidence type="ECO:0000256" key="2">
    <source>
        <dbReference type="ARBA" id="ARBA00022801"/>
    </source>
</evidence>
<organism evidence="5 6">
    <name type="scientific">Reticulomyxa filosa</name>
    <dbReference type="NCBI Taxonomy" id="46433"/>
    <lineage>
        <taxon>Eukaryota</taxon>
        <taxon>Sar</taxon>
        <taxon>Rhizaria</taxon>
        <taxon>Retaria</taxon>
        <taxon>Foraminifera</taxon>
        <taxon>Monothalamids</taxon>
        <taxon>Reticulomyxidae</taxon>
        <taxon>Reticulomyxa</taxon>
    </lineage>
</organism>